<dbReference type="AlphaFoldDB" id="A0A6H0UEC7"/>
<dbReference type="EMBL" id="CP047616">
    <property type="protein sequence ID" value="QIW54540.1"/>
    <property type="molecule type" value="Genomic_DNA"/>
</dbReference>
<evidence type="ECO:0000313" key="2">
    <source>
        <dbReference type="Proteomes" id="UP000501945"/>
    </source>
</evidence>
<sequence>MKDNFISPYIGKEYRNATEVLSMGLESIFEPQNGHVKRYLGNGDYEMAKITDDKEYLNLIIGIILKG</sequence>
<reference evidence="1 2" key="1">
    <citation type="submission" date="2019-12" db="EMBL/GenBank/DDBJ databases">
        <title>Whole genome sequences of Lactococcus raffinolactis strains isolated from sewage.</title>
        <authorList>
            <person name="Ybazeta G."/>
            <person name="Ross M."/>
            <person name="Brabant-Kirwan D."/>
            <person name="Saleh M."/>
            <person name="Dillon J.A."/>
            <person name="Splinter K."/>
            <person name="Nokhbeh R."/>
        </authorList>
    </citation>
    <scope>NUCLEOTIDE SEQUENCE [LARGE SCALE GENOMIC DNA]</scope>
    <source>
        <strain evidence="1 2">Lr_19_5</strain>
    </source>
</reference>
<dbReference type="Proteomes" id="UP000501945">
    <property type="component" value="Chromosome"/>
</dbReference>
<accession>A0A6H0UEC7</accession>
<evidence type="ECO:0000313" key="1">
    <source>
        <dbReference type="EMBL" id="QIW54540.1"/>
    </source>
</evidence>
<protein>
    <submittedName>
        <fullName evidence="1">Uncharacterized protein</fullName>
    </submittedName>
</protein>
<gene>
    <name evidence="1" type="ORF">GU336_10570</name>
</gene>
<proteinExistence type="predicted"/>
<dbReference type="RefSeq" id="WP_167839030.1">
    <property type="nucleotide sequence ID" value="NZ_CP047616.1"/>
</dbReference>
<organism evidence="1 2">
    <name type="scientific">Pseudolactococcus raffinolactis</name>
    <dbReference type="NCBI Taxonomy" id="1366"/>
    <lineage>
        <taxon>Bacteria</taxon>
        <taxon>Bacillati</taxon>
        <taxon>Bacillota</taxon>
        <taxon>Bacilli</taxon>
        <taxon>Lactobacillales</taxon>
        <taxon>Streptococcaceae</taxon>
        <taxon>Pseudolactococcus</taxon>
    </lineage>
</organism>
<name>A0A6H0UEC7_9LACT</name>